<protein>
    <submittedName>
        <fullName evidence="6">LysR family transcriptional regulator</fullName>
    </submittedName>
</protein>
<evidence type="ECO:0000313" key="6">
    <source>
        <dbReference type="EMBL" id="OMI27127.1"/>
    </source>
</evidence>
<dbReference type="PANTHER" id="PTHR30126">
    <property type="entry name" value="HTH-TYPE TRANSCRIPTIONAL REGULATOR"/>
    <property type="match status" value="1"/>
</dbReference>
<name>A0ABX3I415_9BACI</name>
<dbReference type="PANTHER" id="PTHR30126:SF40">
    <property type="entry name" value="HTH-TYPE TRANSCRIPTIONAL REGULATOR GLTR"/>
    <property type="match status" value="1"/>
</dbReference>
<dbReference type="RefSeq" id="WP_043926353.1">
    <property type="nucleotide sequence ID" value="NZ_AZYP01000019.1"/>
</dbReference>
<evidence type="ECO:0000313" key="7">
    <source>
        <dbReference type="Proteomes" id="UP000187046"/>
    </source>
</evidence>
<dbReference type="Pfam" id="PF00126">
    <property type="entry name" value="HTH_1"/>
    <property type="match status" value="1"/>
</dbReference>
<dbReference type="InterPro" id="IPR005119">
    <property type="entry name" value="LysR_subst-bd"/>
</dbReference>
<reference evidence="6 7" key="1">
    <citation type="submission" date="2016-12" db="EMBL/GenBank/DDBJ databases">
        <title>Bacillus phylogenomics.</title>
        <authorList>
            <person name="Dunlap C."/>
        </authorList>
    </citation>
    <scope>NUCLEOTIDE SEQUENCE [LARGE SCALE GENOMIC DNA]</scope>
    <source>
        <strain evidence="6 7">NRRL B-41327</strain>
    </source>
</reference>
<dbReference type="InterPro" id="IPR036390">
    <property type="entry name" value="WH_DNA-bd_sf"/>
</dbReference>
<dbReference type="CDD" id="cd05466">
    <property type="entry name" value="PBP2_LTTR_substrate"/>
    <property type="match status" value="1"/>
</dbReference>
<keyword evidence="7" id="KW-1185">Reference proteome</keyword>
<dbReference type="InterPro" id="IPR000847">
    <property type="entry name" value="LysR_HTH_N"/>
</dbReference>
<dbReference type="InterPro" id="IPR036388">
    <property type="entry name" value="WH-like_DNA-bd_sf"/>
</dbReference>
<accession>A0ABX3I415</accession>
<keyword evidence="3" id="KW-0238">DNA-binding</keyword>
<dbReference type="Gene3D" id="3.40.190.290">
    <property type="match status" value="1"/>
</dbReference>
<dbReference type="Gene3D" id="1.10.10.10">
    <property type="entry name" value="Winged helix-like DNA-binding domain superfamily/Winged helix DNA-binding domain"/>
    <property type="match status" value="1"/>
</dbReference>
<comment type="caution">
    <text evidence="6">The sequence shown here is derived from an EMBL/GenBank/DDBJ whole genome shotgun (WGS) entry which is preliminary data.</text>
</comment>
<keyword evidence="2" id="KW-0805">Transcription regulation</keyword>
<keyword evidence="4" id="KW-0804">Transcription</keyword>
<evidence type="ECO:0000259" key="5">
    <source>
        <dbReference type="PROSITE" id="PS50931"/>
    </source>
</evidence>
<organism evidence="6 7">
    <name type="scientific">Bacillus haynesii</name>
    <dbReference type="NCBI Taxonomy" id="1925021"/>
    <lineage>
        <taxon>Bacteria</taxon>
        <taxon>Bacillati</taxon>
        <taxon>Bacillota</taxon>
        <taxon>Bacilli</taxon>
        <taxon>Bacillales</taxon>
        <taxon>Bacillaceae</taxon>
        <taxon>Bacillus</taxon>
    </lineage>
</organism>
<gene>
    <name evidence="6" type="ORF">BTA31_11440</name>
</gene>
<comment type="similarity">
    <text evidence="1">Belongs to the LysR transcriptional regulatory family.</text>
</comment>
<evidence type="ECO:0000256" key="3">
    <source>
        <dbReference type="ARBA" id="ARBA00023125"/>
    </source>
</evidence>
<evidence type="ECO:0000256" key="4">
    <source>
        <dbReference type="ARBA" id="ARBA00023163"/>
    </source>
</evidence>
<proteinExistence type="inferred from homology"/>
<dbReference type="Proteomes" id="UP000187046">
    <property type="component" value="Unassembled WGS sequence"/>
</dbReference>
<dbReference type="SUPFAM" id="SSF46785">
    <property type="entry name" value="Winged helix' DNA-binding domain"/>
    <property type="match status" value="1"/>
</dbReference>
<dbReference type="Pfam" id="PF03466">
    <property type="entry name" value="LysR_substrate"/>
    <property type="match status" value="1"/>
</dbReference>
<dbReference type="PROSITE" id="PS50931">
    <property type="entry name" value="HTH_LYSR"/>
    <property type="match status" value="1"/>
</dbReference>
<feature type="domain" description="HTH lysR-type" evidence="5">
    <location>
        <begin position="1"/>
        <end position="58"/>
    </location>
</feature>
<evidence type="ECO:0000256" key="1">
    <source>
        <dbReference type="ARBA" id="ARBA00009437"/>
    </source>
</evidence>
<dbReference type="EMBL" id="MRBL01000013">
    <property type="protein sequence ID" value="OMI27127.1"/>
    <property type="molecule type" value="Genomic_DNA"/>
</dbReference>
<sequence>MDIENMKAFVSVAELKSISAAAIKLNHLQSNMTAKIKKIETHYNQQLFIRNSKGVKLTKEGEKLYHQYKKILFVWEETENIMKKHDEKLRIGTMISVGGTQFSSALNKLYNTYSDLSVTLKTGSTEYIENQVLLGKVDVAYTIGSLNNKKISYKKVGYEELVIIGQGIDQYTIFDDYISGKNVLVLSDKCLYHALLRNIFKDLNIQQGEIIEVGDPESLVQFALMGMGISLVSKRIAGRYNINNYLEVPSSYRYVDLYLITRLNHKFTPIEKQFIEFNHSLSSTI</sequence>
<dbReference type="SUPFAM" id="SSF53850">
    <property type="entry name" value="Periplasmic binding protein-like II"/>
    <property type="match status" value="1"/>
</dbReference>
<evidence type="ECO:0000256" key="2">
    <source>
        <dbReference type="ARBA" id="ARBA00023015"/>
    </source>
</evidence>